<reference evidence="1" key="1">
    <citation type="submission" date="2021-02" db="EMBL/GenBank/DDBJ databases">
        <authorList>
            <person name="Nowell W R."/>
        </authorList>
    </citation>
    <scope>NUCLEOTIDE SEQUENCE</scope>
</reference>
<name>A0A820SCW5_9BILA</name>
<gene>
    <name evidence="1" type="ORF">OXD698_LOCUS54303</name>
</gene>
<evidence type="ECO:0000313" key="2">
    <source>
        <dbReference type="Proteomes" id="UP000663844"/>
    </source>
</evidence>
<dbReference type="Proteomes" id="UP000663844">
    <property type="component" value="Unassembled WGS sequence"/>
</dbReference>
<feature type="non-terminal residue" evidence="1">
    <location>
        <position position="1"/>
    </location>
</feature>
<dbReference type="AlphaFoldDB" id="A0A820SCW5"/>
<sequence length="88" mass="10098">TSPEDKQLLNQLDICNKLFEDVRTPREGVLDAVALKTISSYVRIQTVAIDKKDTIKDAFKLIRKCAKIIKNNGIDNDDVFEDFYNNFC</sequence>
<proteinExistence type="predicted"/>
<accession>A0A820SCW5</accession>
<protein>
    <submittedName>
        <fullName evidence="1">Uncharacterized protein</fullName>
    </submittedName>
</protein>
<dbReference type="EMBL" id="CAJOAZ010032682">
    <property type="protein sequence ID" value="CAF4449392.1"/>
    <property type="molecule type" value="Genomic_DNA"/>
</dbReference>
<comment type="caution">
    <text evidence="1">The sequence shown here is derived from an EMBL/GenBank/DDBJ whole genome shotgun (WGS) entry which is preliminary data.</text>
</comment>
<evidence type="ECO:0000313" key="1">
    <source>
        <dbReference type="EMBL" id="CAF4449392.1"/>
    </source>
</evidence>
<organism evidence="1 2">
    <name type="scientific">Adineta steineri</name>
    <dbReference type="NCBI Taxonomy" id="433720"/>
    <lineage>
        <taxon>Eukaryota</taxon>
        <taxon>Metazoa</taxon>
        <taxon>Spiralia</taxon>
        <taxon>Gnathifera</taxon>
        <taxon>Rotifera</taxon>
        <taxon>Eurotatoria</taxon>
        <taxon>Bdelloidea</taxon>
        <taxon>Adinetida</taxon>
        <taxon>Adinetidae</taxon>
        <taxon>Adineta</taxon>
    </lineage>
</organism>
<feature type="non-terminal residue" evidence="1">
    <location>
        <position position="88"/>
    </location>
</feature>